<gene>
    <name evidence="2" type="ORF">UJA718_LOCUS40451</name>
</gene>
<name>A0A821N794_9BILA</name>
<feature type="region of interest" description="Disordered" evidence="1">
    <location>
        <begin position="94"/>
        <end position="161"/>
    </location>
</feature>
<feature type="compositionally biased region" description="Low complexity" evidence="1">
    <location>
        <begin position="103"/>
        <end position="119"/>
    </location>
</feature>
<feature type="non-terminal residue" evidence="2">
    <location>
        <position position="1"/>
    </location>
</feature>
<proteinExistence type="predicted"/>
<keyword evidence="3" id="KW-1185">Reference proteome</keyword>
<comment type="caution">
    <text evidence="2">The sequence shown here is derived from an EMBL/GenBank/DDBJ whole genome shotgun (WGS) entry which is preliminary data.</text>
</comment>
<dbReference type="AlphaFoldDB" id="A0A821N794"/>
<feature type="compositionally biased region" description="Polar residues" evidence="1">
    <location>
        <begin position="148"/>
        <end position="161"/>
    </location>
</feature>
<accession>A0A821N794</accession>
<dbReference type="Proteomes" id="UP000663873">
    <property type="component" value="Unassembled WGS sequence"/>
</dbReference>
<sequence>KGTQTTIHDQQTVQEDSSSIPKESPPMTLSTSEEITPLTSPTSKSLWRVLSEDWLPTSIVPTNILGVPVVDIQSDLREGTTQISDFFSGLFGTTVKETSPKRSISSTTTTNLSSTTENSMPQNSPKHQAASATTTTSNNESNVVPLEKSSSTPRTDNSSLT</sequence>
<dbReference type="EMBL" id="CAJOBP010044787">
    <property type="protein sequence ID" value="CAF4782598.1"/>
    <property type="molecule type" value="Genomic_DNA"/>
</dbReference>
<protein>
    <submittedName>
        <fullName evidence="2">Uncharacterized protein</fullName>
    </submittedName>
</protein>
<feature type="region of interest" description="Disordered" evidence="1">
    <location>
        <begin position="1"/>
        <end position="42"/>
    </location>
</feature>
<evidence type="ECO:0000256" key="1">
    <source>
        <dbReference type="SAM" id="MobiDB-lite"/>
    </source>
</evidence>
<reference evidence="2" key="1">
    <citation type="submission" date="2021-02" db="EMBL/GenBank/DDBJ databases">
        <authorList>
            <person name="Nowell W R."/>
        </authorList>
    </citation>
    <scope>NUCLEOTIDE SEQUENCE</scope>
</reference>
<evidence type="ECO:0000313" key="3">
    <source>
        <dbReference type="Proteomes" id="UP000663873"/>
    </source>
</evidence>
<organism evidence="2 3">
    <name type="scientific">Rotaria socialis</name>
    <dbReference type="NCBI Taxonomy" id="392032"/>
    <lineage>
        <taxon>Eukaryota</taxon>
        <taxon>Metazoa</taxon>
        <taxon>Spiralia</taxon>
        <taxon>Gnathifera</taxon>
        <taxon>Rotifera</taxon>
        <taxon>Eurotatoria</taxon>
        <taxon>Bdelloidea</taxon>
        <taxon>Philodinida</taxon>
        <taxon>Philodinidae</taxon>
        <taxon>Rotaria</taxon>
    </lineage>
</organism>
<feature type="compositionally biased region" description="Low complexity" evidence="1">
    <location>
        <begin position="129"/>
        <end position="142"/>
    </location>
</feature>
<feature type="non-terminal residue" evidence="2">
    <location>
        <position position="161"/>
    </location>
</feature>
<evidence type="ECO:0000313" key="2">
    <source>
        <dbReference type="EMBL" id="CAF4782598.1"/>
    </source>
</evidence>